<evidence type="ECO:0000313" key="3">
    <source>
        <dbReference type="EMBL" id="KAL3768562.1"/>
    </source>
</evidence>
<feature type="compositionally biased region" description="Acidic residues" evidence="2">
    <location>
        <begin position="480"/>
        <end position="494"/>
    </location>
</feature>
<dbReference type="PANTHER" id="PTHR15323">
    <property type="entry name" value="D123 PROTEIN"/>
    <property type="match status" value="1"/>
</dbReference>
<comment type="similarity">
    <text evidence="1">Belongs to the CDC123 family.</text>
</comment>
<feature type="region of interest" description="Disordered" evidence="2">
    <location>
        <begin position="400"/>
        <end position="451"/>
    </location>
</feature>
<feature type="compositionally biased region" description="Acidic residues" evidence="2">
    <location>
        <begin position="549"/>
        <end position="569"/>
    </location>
</feature>
<feature type="region of interest" description="Disordered" evidence="2">
    <location>
        <begin position="19"/>
        <end position="59"/>
    </location>
</feature>
<dbReference type="Pfam" id="PF07065">
    <property type="entry name" value="D123"/>
    <property type="match status" value="1"/>
</dbReference>
<feature type="compositionally biased region" description="Pro residues" evidence="2">
    <location>
        <begin position="26"/>
        <end position="38"/>
    </location>
</feature>
<feature type="compositionally biased region" description="Basic and acidic residues" evidence="2">
    <location>
        <begin position="76"/>
        <end position="85"/>
    </location>
</feature>
<feature type="compositionally biased region" description="Low complexity" evidence="2">
    <location>
        <begin position="425"/>
        <end position="441"/>
    </location>
</feature>
<feature type="region of interest" description="Disordered" evidence="2">
    <location>
        <begin position="549"/>
        <end position="574"/>
    </location>
</feature>
<feature type="region of interest" description="Disordered" evidence="2">
    <location>
        <begin position="630"/>
        <end position="661"/>
    </location>
</feature>
<dbReference type="InterPro" id="IPR009772">
    <property type="entry name" value="CDC123"/>
</dbReference>
<feature type="region of interest" description="Disordered" evidence="2">
    <location>
        <begin position="184"/>
        <end position="208"/>
    </location>
</feature>
<dbReference type="AlphaFoldDB" id="A0ABD3N1Z7"/>
<accession>A0ABD3N1Z7</accession>
<reference evidence="3 4" key="1">
    <citation type="submission" date="2024-10" db="EMBL/GenBank/DDBJ databases">
        <title>Updated reference genomes for cyclostephanoid diatoms.</title>
        <authorList>
            <person name="Roberts W.R."/>
            <person name="Alverson A.J."/>
        </authorList>
    </citation>
    <scope>NUCLEOTIDE SEQUENCE [LARGE SCALE GENOMIC DNA]</scope>
    <source>
        <strain evidence="3 4">AJA276-08</strain>
    </source>
</reference>
<protein>
    <recommendedName>
        <fullName evidence="5">Cell division cycle protein 123</fullName>
    </recommendedName>
</protein>
<evidence type="ECO:0000256" key="1">
    <source>
        <dbReference type="ARBA" id="ARBA00011047"/>
    </source>
</evidence>
<feature type="region of interest" description="Disordered" evidence="2">
    <location>
        <begin position="480"/>
        <end position="507"/>
    </location>
</feature>
<feature type="compositionally biased region" description="Basic residues" evidence="2">
    <location>
        <begin position="86"/>
        <end position="98"/>
    </location>
</feature>
<feature type="region of interest" description="Disordered" evidence="2">
    <location>
        <begin position="261"/>
        <end position="345"/>
    </location>
</feature>
<evidence type="ECO:0000313" key="4">
    <source>
        <dbReference type="Proteomes" id="UP001530315"/>
    </source>
</evidence>
<feature type="compositionally biased region" description="Pro residues" evidence="2">
    <location>
        <begin position="271"/>
        <end position="293"/>
    </location>
</feature>
<feature type="compositionally biased region" description="Basic residues" evidence="2">
    <location>
        <begin position="107"/>
        <end position="116"/>
    </location>
</feature>
<keyword evidence="4" id="KW-1185">Reference proteome</keyword>
<organism evidence="3 4">
    <name type="scientific">Stephanodiscus triporus</name>
    <dbReference type="NCBI Taxonomy" id="2934178"/>
    <lineage>
        <taxon>Eukaryota</taxon>
        <taxon>Sar</taxon>
        <taxon>Stramenopiles</taxon>
        <taxon>Ochrophyta</taxon>
        <taxon>Bacillariophyta</taxon>
        <taxon>Coscinodiscophyceae</taxon>
        <taxon>Thalassiosirophycidae</taxon>
        <taxon>Stephanodiscales</taxon>
        <taxon>Stephanodiscaceae</taxon>
        <taxon>Stephanodiscus</taxon>
    </lineage>
</organism>
<comment type="caution">
    <text evidence="3">The sequence shown here is derived from an EMBL/GenBank/DDBJ whole genome shotgun (WGS) entry which is preliminary data.</text>
</comment>
<evidence type="ECO:0000256" key="2">
    <source>
        <dbReference type="SAM" id="MobiDB-lite"/>
    </source>
</evidence>
<dbReference type="Proteomes" id="UP001530315">
    <property type="component" value="Unassembled WGS sequence"/>
</dbReference>
<feature type="compositionally biased region" description="Acidic residues" evidence="2">
    <location>
        <begin position="630"/>
        <end position="642"/>
    </location>
</feature>
<proteinExistence type="inferred from homology"/>
<sequence>MAVFASVIIQYKATSRFDNAHGTIEPPIPTLPPSPPGGPDASGDDDDDDDDATSRFDNAHGTMSCQFHRFHLLPEHVQAEEERRGSHPRRRSSPRRRRDYSQARPSSGRRPRRTHAPSRVDSCRIARPSVVRSRSSLGCPRKVETIPMTTRIIPIVPPRIGSTKCEYAHMIAIEATSSYDAVNRQSPPSIINDAGLDRTSAPDDDDDDIAEDEMAQFPRTTRSRRAGDVEDRDIASDAIEATFLISGRREIVVVVGFAVDADGHGPRRRPAPPPPPADDGVAPPPRPTVPPPRTTEADAFASSLPPTTSPTSSSLGDDGGDEGATGAGRREEEREDDDALATSATAIVTMVGRRKRMGRHVARRDDDYNHHPDVGVFLACVIFLSERCCLISSCGEASLSADRTTPTTRSHSRPSPHIHKYDVEVSSSTSSSPLVAMTSSPLTDEDDDVRIFHPPRPTAFEVSACQFSSWYHAFRDMDRDDDDDGDQNVDDDGDDGRRNGGRRRKRRRNATIESTIIRPLSKEFLEYLLSDGVRLPSCATRVSSCMNDADDDVADGDDGDYYDDGEDDGGGGGGGGGGGCFPKLNWSAPRDASWINCGTLRCRKAGDVYLLLKSSDFVAFDLEKAWEGLRDEDEDEDKDETEDGSRVGTSPRRATSDGVGGVVAGMPPPEFEYELVLRKWCDLHPSMEFRCFVYDRELVSDDGSSRLHPHAVAVLAFFRSYVRDRFAGGAVRRYVVDVYLDVRGRVWIIDFNVWGGRTDALLFDWDELTALGARARDARVRTTGGIGDGDGVPIPEMRVVRKDMKSMTYDPLSSYRGPTDVVNLFGGDGGVGENGSFEEFMKRCVRPSEL</sequence>
<feature type="compositionally biased region" description="Low complexity" evidence="2">
    <location>
        <begin position="302"/>
        <end position="316"/>
    </location>
</feature>
<gene>
    <name evidence="3" type="ORF">ACHAW5_004973</name>
</gene>
<feature type="compositionally biased region" description="Acidic residues" evidence="2">
    <location>
        <begin position="42"/>
        <end position="51"/>
    </location>
</feature>
<dbReference type="EMBL" id="JALLAZ020001674">
    <property type="protein sequence ID" value="KAL3768562.1"/>
    <property type="molecule type" value="Genomic_DNA"/>
</dbReference>
<evidence type="ECO:0008006" key="5">
    <source>
        <dbReference type="Google" id="ProtNLM"/>
    </source>
</evidence>
<dbReference type="PANTHER" id="PTHR15323:SF6">
    <property type="entry name" value="CELL DIVISION CYCLE PROTEIN 123 HOMOLOG"/>
    <property type="match status" value="1"/>
</dbReference>
<feature type="region of interest" description="Disordered" evidence="2">
    <location>
        <begin position="76"/>
        <end position="127"/>
    </location>
</feature>
<name>A0ABD3N1Z7_9STRA</name>